<sequence>MGHRLADWSTRARLAAPGEGIGLDELGLATRNHGLPLEALRYDVTPPGLHYVQSHYDIPYVAVDAPWKLTIAGRVRRRLRLDVAALKAFAQVTTRVTLECAGNGRALLTPRPVSRPWLVEAVATAEWTGVPLRLLLAAAEVEADAVEVVCTGADHGVERGVEQDYQRSLPIEVAMGSESEVLVAYEMNGAPLPPQHGFPIRLIVPGWYGMAHVKWLREVTVTATPFTGFQQAVAYRIRQEPGETGEPVTRILPRALLVPPGFPDYMSRARVVRPGPVPLEGRAWSGQARIVRVEVSTDDGHSWHEAELDSDQGRRWVWRRWHFDWTATPGEHVLSARATDADGHTQPLEQPWNRGGFAVNLVQRVPVLCLEADD</sequence>
<dbReference type="InterPro" id="IPR008335">
    <property type="entry name" value="Mopterin_OxRdtase_euk"/>
</dbReference>
<comment type="cofactor">
    <cofactor evidence="1">
        <name>Mo-molybdopterin</name>
        <dbReference type="ChEBI" id="CHEBI:71302"/>
    </cofactor>
</comment>
<feature type="domain" description="Oxidoreductase molybdopterin-binding" evidence="5">
    <location>
        <begin position="56"/>
        <end position="229"/>
    </location>
</feature>
<dbReference type="PANTHER" id="PTHR19372:SF7">
    <property type="entry name" value="SULFITE OXIDASE, MITOCHONDRIAL"/>
    <property type="match status" value="1"/>
</dbReference>
<evidence type="ECO:0000313" key="8">
    <source>
        <dbReference type="Proteomes" id="UP000683310"/>
    </source>
</evidence>
<dbReference type="RefSeq" id="WP_213556105.1">
    <property type="nucleotide sequence ID" value="NZ_JBFAJM010000005.1"/>
</dbReference>
<dbReference type="Gene3D" id="3.90.420.10">
    <property type="entry name" value="Oxidoreductase, molybdopterin-binding domain"/>
    <property type="match status" value="1"/>
</dbReference>
<reference evidence="7 8" key="1">
    <citation type="submission" date="2021-04" db="EMBL/GenBank/DDBJ databases">
        <title>Nocardia tengchongensis.</title>
        <authorList>
            <person name="Zhuang k."/>
            <person name="Ran Y."/>
            <person name="Li W."/>
        </authorList>
    </citation>
    <scope>NUCLEOTIDE SEQUENCE [LARGE SCALE GENOMIC DNA]</scope>
    <source>
        <strain evidence="7 8">CFH S0057</strain>
    </source>
</reference>
<dbReference type="Pfam" id="PF00174">
    <property type="entry name" value="Oxidored_molyb"/>
    <property type="match status" value="1"/>
</dbReference>
<organism evidence="7 8">
    <name type="scientific">Nocardia tengchongensis</name>
    <dbReference type="NCBI Taxonomy" id="2055889"/>
    <lineage>
        <taxon>Bacteria</taxon>
        <taxon>Bacillati</taxon>
        <taxon>Actinomycetota</taxon>
        <taxon>Actinomycetes</taxon>
        <taxon>Mycobacteriales</taxon>
        <taxon>Nocardiaceae</taxon>
        <taxon>Nocardia</taxon>
    </lineage>
</organism>
<accession>A0ABX8CJ83</accession>
<dbReference type="Proteomes" id="UP000683310">
    <property type="component" value="Chromosome"/>
</dbReference>
<keyword evidence="3" id="KW-0479">Metal-binding</keyword>
<dbReference type="PANTHER" id="PTHR19372">
    <property type="entry name" value="SULFITE REDUCTASE"/>
    <property type="match status" value="1"/>
</dbReference>
<dbReference type="InterPro" id="IPR036374">
    <property type="entry name" value="OxRdtase_Mopterin-bd_sf"/>
</dbReference>
<dbReference type="EMBL" id="CP074371">
    <property type="protein sequence ID" value="QVI20032.1"/>
    <property type="molecule type" value="Genomic_DNA"/>
</dbReference>
<dbReference type="InterPro" id="IPR005066">
    <property type="entry name" value="MoCF_OxRdtse_dimer"/>
</dbReference>
<dbReference type="InterPro" id="IPR014756">
    <property type="entry name" value="Ig_E-set"/>
</dbReference>
<keyword evidence="2" id="KW-0500">Molybdenum</keyword>
<protein>
    <submittedName>
        <fullName evidence="7">Molybdopterin-dependent oxidoreductase</fullName>
    </submittedName>
</protein>
<dbReference type="GeneID" id="300990973"/>
<keyword evidence="8" id="KW-1185">Reference proteome</keyword>
<dbReference type="SUPFAM" id="SSF56524">
    <property type="entry name" value="Oxidoreductase molybdopterin-binding domain"/>
    <property type="match status" value="1"/>
</dbReference>
<evidence type="ECO:0000259" key="5">
    <source>
        <dbReference type="Pfam" id="PF00174"/>
    </source>
</evidence>
<proteinExistence type="predicted"/>
<dbReference type="SUPFAM" id="SSF81296">
    <property type="entry name" value="E set domains"/>
    <property type="match status" value="1"/>
</dbReference>
<dbReference type="PRINTS" id="PR00407">
    <property type="entry name" value="EUMOPTERIN"/>
</dbReference>
<evidence type="ECO:0000256" key="2">
    <source>
        <dbReference type="ARBA" id="ARBA00022505"/>
    </source>
</evidence>
<evidence type="ECO:0000256" key="4">
    <source>
        <dbReference type="ARBA" id="ARBA00023002"/>
    </source>
</evidence>
<feature type="domain" description="Moybdenum cofactor oxidoreductase dimerisation" evidence="6">
    <location>
        <begin position="275"/>
        <end position="367"/>
    </location>
</feature>
<dbReference type="Gene3D" id="2.60.40.650">
    <property type="match status" value="1"/>
</dbReference>
<evidence type="ECO:0000313" key="7">
    <source>
        <dbReference type="EMBL" id="QVI20032.1"/>
    </source>
</evidence>
<evidence type="ECO:0000256" key="1">
    <source>
        <dbReference type="ARBA" id="ARBA00001924"/>
    </source>
</evidence>
<evidence type="ECO:0000259" key="6">
    <source>
        <dbReference type="Pfam" id="PF03404"/>
    </source>
</evidence>
<gene>
    <name evidence="7" type="ORF">KHQ06_27735</name>
</gene>
<name>A0ABX8CJ83_9NOCA</name>
<keyword evidence="4" id="KW-0560">Oxidoreductase</keyword>
<dbReference type="InterPro" id="IPR000572">
    <property type="entry name" value="OxRdtase_Mopterin-bd_dom"/>
</dbReference>
<evidence type="ECO:0000256" key="3">
    <source>
        <dbReference type="ARBA" id="ARBA00022723"/>
    </source>
</evidence>
<dbReference type="Pfam" id="PF03404">
    <property type="entry name" value="Mo-co_dimer"/>
    <property type="match status" value="1"/>
</dbReference>